<dbReference type="GO" id="GO:0005737">
    <property type="term" value="C:cytoplasm"/>
    <property type="evidence" value="ECO:0007669"/>
    <property type="project" value="TreeGrafter"/>
</dbReference>
<dbReference type="PANTHER" id="PTHR13847">
    <property type="entry name" value="SARCOSINE DEHYDROGENASE-RELATED"/>
    <property type="match status" value="1"/>
</dbReference>
<name>A0A3Q8F3M5_9PROT</name>
<dbReference type="GO" id="GO:0055130">
    <property type="term" value="P:D-alanine catabolic process"/>
    <property type="evidence" value="ECO:0007669"/>
    <property type="project" value="TreeGrafter"/>
</dbReference>
<evidence type="ECO:0000259" key="3">
    <source>
        <dbReference type="Pfam" id="PF01266"/>
    </source>
</evidence>
<feature type="domain" description="FAD dependent oxidoreductase" evidence="3">
    <location>
        <begin position="3"/>
        <end position="402"/>
    </location>
</feature>
<dbReference type="Gene3D" id="3.50.50.60">
    <property type="entry name" value="FAD/NAD(P)-binding domain"/>
    <property type="match status" value="2"/>
</dbReference>
<dbReference type="EMBL" id="CP025628">
    <property type="protein sequence ID" value="AWD32503.1"/>
    <property type="molecule type" value="Genomic_DNA"/>
</dbReference>
<organism evidence="4 5">
    <name type="scientific">Candidatus Kinetoplastidibacterium kentomonadis</name>
    <dbReference type="NCBI Taxonomy" id="1576550"/>
    <lineage>
        <taxon>Bacteria</taxon>
        <taxon>Pseudomonadati</taxon>
        <taxon>Pseudomonadota</taxon>
        <taxon>Betaproteobacteria</taxon>
        <taxon>Candidatus Kinetoplastidibacterium</taxon>
    </lineage>
</organism>
<gene>
    <name evidence="4" type="primary">dadA1</name>
    <name evidence="4" type="ORF">CKSOR_00386</name>
</gene>
<dbReference type="KEGG" id="kso:CKSOR_00386"/>
<dbReference type="SUPFAM" id="SSF51905">
    <property type="entry name" value="FAD/NAD(P)-binding domain"/>
    <property type="match status" value="1"/>
</dbReference>
<dbReference type="OrthoDB" id="18526at2"/>
<dbReference type="EC" id="1.4.99.-" evidence="4"/>
<sequence>MKITVLGSGIQGICSAWWLTKLGHEVTVIDKCSSAALETSFANGGQISVSYAEPWSHYKNIYKIVKWLFQSDSPLSFKAKLDINQWKWIFSFFKECLPSNFEHNLSSMIKLAHYSKITLDELNNELDINYQKSKCGIIRLYSNQNDLEQAKKFIKIMNSLGVNREIISKEHILNLEPNLKSYINCIIGGDYTSSDESGNAFLFTKNLAELCKQNGCKFLYNTNINQLIIKNNKVEKIELIKDDGYYDYIYSDAYVVALGSYSSILLRPIGINYNIYPVKGYSATFNIVNDQLAPKISLIDNNNKLVISRLNDKLRIAGFVELSGYSRSLNMKKCQMITNLANKFFPDALDIKKVHYWAGLRPATPSGVPYIGKTKFCNLYINSGHGPLGWTMGIGSSKALADIINGNKPVIDFPFLG</sequence>
<dbReference type="PANTHER" id="PTHR13847:SF280">
    <property type="entry name" value="D-AMINO ACID DEHYDROGENASE"/>
    <property type="match status" value="1"/>
</dbReference>
<evidence type="ECO:0000313" key="4">
    <source>
        <dbReference type="EMBL" id="AWD32503.1"/>
    </source>
</evidence>
<dbReference type="SUPFAM" id="SSF54373">
    <property type="entry name" value="FAD-linked reductases, C-terminal domain"/>
    <property type="match status" value="1"/>
</dbReference>
<dbReference type="RefSeq" id="WP_108673910.1">
    <property type="nucleotide sequence ID" value="NZ_CP025628.1"/>
</dbReference>
<evidence type="ECO:0000313" key="5">
    <source>
        <dbReference type="Proteomes" id="UP000266796"/>
    </source>
</evidence>
<keyword evidence="2 4" id="KW-0560">Oxidoreductase</keyword>
<protein>
    <submittedName>
        <fullName evidence="4">D-amino acid dehydrogenase 1</fullName>
        <ecNumber evidence="4">1.4.99.-</ecNumber>
    </submittedName>
</protein>
<dbReference type="InterPro" id="IPR036188">
    <property type="entry name" value="FAD/NAD-bd_sf"/>
</dbReference>
<accession>A0A3Q8F3M5</accession>
<comment type="similarity">
    <text evidence="1">Belongs to the DadA oxidoreductase family.</text>
</comment>
<dbReference type="AlphaFoldDB" id="A0A3Q8F3M5"/>
<dbReference type="Pfam" id="PF01266">
    <property type="entry name" value="DAO"/>
    <property type="match status" value="1"/>
</dbReference>
<dbReference type="GO" id="GO:0005886">
    <property type="term" value="C:plasma membrane"/>
    <property type="evidence" value="ECO:0007669"/>
    <property type="project" value="TreeGrafter"/>
</dbReference>
<dbReference type="GO" id="GO:0008718">
    <property type="term" value="F:D-amino-acid dehydrogenase activity"/>
    <property type="evidence" value="ECO:0007669"/>
    <property type="project" value="TreeGrafter"/>
</dbReference>
<evidence type="ECO:0000256" key="2">
    <source>
        <dbReference type="ARBA" id="ARBA00023002"/>
    </source>
</evidence>
<reference evidence="4 5" key="1">
    <citation type="journal article" date="2018" name="Parasitology">
        <title>The reduced genome of Candidatus Kinetoplastibacterium sorsogonicusi, the endosymbiont of Kentomonas sorsogonicus (Trypanosomatidae): loss of the haem-synthesis pathway.</title>
        <authorList>
            <person name="Silva F.M."/>
            <person name="Kostygov A.Y."/>
            <person name="Spodareva V.V."/>
            <person name="Butenko A."/>
            <person name="Tossou R."/>
            <person name="Lukes J."/>
            <person name="Yurchenko V."/>
            <person name="Alves J.M.P."/>
        </authorList>
    </citation>
    <scope>NUCLEOTIDE SEQUENCE [LARGE SCALE GENOMIC DNA]</scope>
    <source>
        <strain evidence="4 5">MF-08</strain>
    </source>
</reference>
<proteinExistence type="inferred from homology"/>
<evidence type="ECO:0000256" key="1">
    <source>
        <dbReference type="ARBA" id="ARBA00009410"/>
    </source>
</evidence>
<dbReference type="NCBIfam" id="NF001933">
    <property type="entry name" value="PRK00711.1"/>
    <property type="match status" value="1"/>
</dbReference>
<dbReference type="Proteomes" id="UP000266796">
    <property type="component" value="Chromosome"/>
</dbReference>
<dbReference type="InterPro" id="IPR006076">
    <property type="entry name" value="FAD-dep_OxRdtase"/>
</dbReference>
<keyword evidence="5" id="KW-1185">Reference proteome</keyword>
<dbReference type="Gene3D" id="3.30.9.10">
    <property type="entry name" value="D-Amino Acid Oxidase, subunit A, domain 2"/>
    <property type="match status" value="1"/>
</dbReference>